<dbReference type="RefSeq" id="XP_064766870.1">
    <property type="nucleotide sequence ID" value="XM_064915262.1"/>
</dbReference>
<dbReference type="EMBL" id="JBBJBU010000010">
    <property type="protein sequence ID" value="KAK7203837.1"/>
    <property type="molecule type" value="Genomic_DNA"/>
</dbReference>
<evidence type="ECO:0000313" key="2">
    <source>
        <dbReference type="EMBL" id="KAK7203837.1"/>
    </source>
</evidence>
<keyword evidence="3" id="KW-1185">Reference proteome</keyword>
<feature type="compositionally biased region" description="Low complexity" evidence="1">
    <location>
        <begin position="16"/>
        <end position="37"/>
    </location>
</feature>
<accession>A0ABR1F216</accession>
<reference evidence="2 3" key="1">
    <citation type="submission" date="2024-03" db="EMBL/GenBank/DDBJ databases">
        <title>Genome-scale model development and genomic sequencing of the oleaginous clade Lipomyces.</title>
        <authorList>
            <consortium name="Lawrence Berkeley National Laboratory"/>
            <person name="Czajka J.J."/>
            <person name="Han Y."/>
            <person name="Kim J."/>
            <person name="Mondo S.J."/>
            <person name="Hofstad B.A."/>
            <person name="Robles A."/>
            <person name="Haridas S."/>
            <person name="Riley R."/>
            <person name="LaButti K."/>
            <person name="Pangilinan J."/>
            <person name="Andreopoulos W."/>
            <person name="Lipzen A."/>
            <person name="Yan J."/>
            <person name="Wang M."/>
            <person name="Ng V."/>
            <person name="Grigoriev I.V."/>
            <person name="Spatafora J.W."/>
            <person name="Magnuson J.K."/>
            <person name="Baker S.E."/>
            <person name="Pomraning K.R."/>
        </authorList>
    </citation>
    <scope>NUCLEOTIDE SEQUENCE [LARGE SCALE GENOMIC DNA]</scope>
    <source>
        <strain evidence="2 3">Phaff 52-87</strain>
    </source>
</reference>
<feature type="region of interest" description="Disordered" evidence="1">
    <location>
        <begin position="544"/>
        <end position="582"/>
    </location>
</feature>
<feature type="compositionally biased region" description="Low complexity" evidence="1">
    <location>
        <begin position="487"/>
        <end position="498"/>
    </location>
</feature>
<feature type="region of interest" description="Disordered" evidence="1">
    <location>
        <begin position="202"/>
        <end position="255"/>
    </location>
</feature>
<feature type="compositionally biased region" description="Low complexity" evidence="1">
    <location>
        <begin position="202"/>
        <end position="220"/>
    </location>
</feature>
<dbReference type="Proteomes" id="UP001498771">
    <property type="component" value="Unassembled WGS sequence"/>
</dbReference>
<comment type="caution">
    <text evidence="2">The sequence shown here is derived from an EMBL/GenBank/DDBJ whole genome shotgun (WGS) entry which is preliminary data.</text>
</comment>
<dbReference type="GeneID" id="90040774"/>
<organism evidence="2 3">
    <name type="scientific">Myxozyma melibiosi</name>
    <dbReference type="NCBI Taxonomy" id="54550"/>
    <lineage>
        <taxon>Eukaryota</taxon>
        <taxon>Fungi</taxon>
        <taxon>Dikarya</taxon>
        <taxon>Ascomycota</taxon>
        <taxon>Saccharomycotina</taxon>
        <taxon>Lipomycetes</taxon>
        <taxon>Lipomycetales</taxon>
        <taxon>Lipomycetaceae</taxon>
        <taxon>Myxozyma</taxon>
    </lineage>
</organism>
<gene>
    <name evidence="2" type="ORF">BZA70DRAFT_62217</name>
</gene>
<proteinExistence type="predicted"/>
<feature type="compositionally biased region" description="Low complexity" evidence="1">
    <location>
        <begin position="399"/>
        <end position="414"/>
    </location>
</feature>
<protein>
    <submittedName>
        <fullName evidence="2">Uncharacterized protein</fullName>
    </submittedName>
</protein>
<sequence>MSDAALRKRRPVSLAFAFADPADPASSAPAAARSARTPPSPSPSPSYFPTAAPVIPTSPAGVAREAPRRQQSHSVSYGSSASSFQLLQSHQQTLSQQQLQQQQQQYQAHLASIYQHHQQSQMMTPPEEFAPQNRPVKTKSCSCDLDYSDTPTGELIDTIIDDKDDDVSVAAAASLLMRHPTSGVAGESFFLDPEAFSDDRLASSSHHTASSSTASASAAACPPDSAGSGGDLASPDSALPPSSTPASASSSSASSPAQLSKSIFKKMVPAKIRAGIKRRMSAPISLSSMSLSMTSPSTSSPFAAASASASAVTPLSQTKNPDGYFDIDIASNTNLEFDGSSAPINPATSATTPSSNPTTTTSSTAAGSVIATPPGKRNSPILPPTDPTHRMPNSPTHLSQQSSPIITTSASTPHTHTHVAGYPSQSTVSPGVLAASAAMSAIMSSSPPIPPSPLAGSRASIVPELCDIPTPLSPTPIQTHAESLSETSSAGMTTASTPTGAASAARASSITTDTSSLLQAQQLHTRLQVQLRLQEAALAGTGTLPLSQQSADPSTPTATTTTATQTTSRPTSGPTSASTSLTTADEDLAQLYENMRVEDQAFEATESRLEESGWTSEADLAAIRKDRVAARKRWEAAIAAFKEQQRNA</sequence>
<feature type="compositionally biased region" description="Polar residues" evidence="1">
    <location>
        <begin position="475"/>
        <end position="486"/>
    </location>
</feature>
<feature type="compositionally biased region" description="Low complexity" evidence="1">
    <location>
        <begin position="550"/>
        <end position="572"/>
    </location>
</feature>
<feature type="compositionally biased region" description="Low complexity" evidence="1">
    <location>
        <begin position="232"/>
        <end position="255"/>
    </location>
</feature>
<evidence type="ECO:0000256" key="1">
    <source>
        <dbReference type="SAM" id="MobiDB-lite"/>
    </source>
</evidence>
<feature type="compositionally biased region" description="Low complexity" evidence="1">
    <location>
        <begin position="340"/>
        <end position="372"/>
    </location>
</feature>
<evidence type="ECO:0000313" key="3">
    <source>
        <dbReference type="Proteomes" id="UP001498771"/>
    </source>
</evidence>
<feature type="region of interest" description="Disordered" evidence="1">
    <location>
        <begin position="473"/>
        <end position="498"/>
    </location>
</feature>
<feature type="compositionally biased region" description="Low complexity" evidence="1">
    <location>
        <begin position="72"/>
        <end position="82"/>
    </location>
</feature>
<feature type="compositionally biased region" description="Polar residues" evidence="1">
    <location>
        <begin position="573"/>
        <end position="582"/>
    </location>
</feature>
<feature type="region of interest" description="Disordered" evidence="1">
    <location>
        <begin position="338"/>
        <end position="418"/>
    </location>
</feature>
<feature type="region of interest" description="Disordered" evidence="1">
    <location>
        <begin position="16"/>
        <end position="82"/>
    </location>
</feature>
<name>A0ABR1F216_9ASCO</name>